<evidence type="ECO:0000313" key="1">
    <source>
        <dbReference type="Proteomes" id="UP000035642"/>
    </source>
</evidence>
<reference evidence="2" key="2">
    <citation type="submission" date="2017-02" db="UniProtKB">
        <authorList>
            <consortium name="WormBaseParasite"/>
        </authorList>
    </citation>
    <scope>IDENTIFICATION</scope>
</reference>
<dbReference type="AlphaFoldDB" id="A0A0K0DHB4"/>
<proteinExistence type="predicted"/>
<dbReference type="Proteomes" id="UP000035642">
    <property type="component" value="Unassembled WGS sequence"/>
</dbReference>
<evidence type="ECO:0000313" key="2">
    <source>
        <dbReference type="WBParaSite" id="ACAC_0001056201-mRNA-1"/>
    </source>
</evidence>
<organism evidence="1 2">
    <name type="scientific">Angiostrongylus cantonensis</name>
    <name type="common">Rat lungworm</name>
    <dbReference type="NCBI Taxonomy" id="6313"/>
    <lineage>
        <taxon>Eukaryota</taxon>
        <taxon>Metazoa</taxon>
        <taxon>Ecdysozoa</taxon>
        <taxon>Nematoda</taxon>
        <taxon>Chromadorea</taxon>
        <taxon>Rhabditida</taxon>
        <taxon>Rhabditina</taxon>
        <taxon>Rhabditomorpha</taxon>
        <taxon>Strongyloidea</taxon>
        <taxon>Metastrongylidae</taxon>
        <taxon>Angiostrongylus</taxon>
    </lineage>
</organism>
<sequence>MTSGGKPSTYRPMQMTDNRSRPSLIAWSASSGRMQNIALSNDELHAVLLLNSLPYPYYQDAWRRIQKQVKRANKCHFKAQLFA</sequence>
<keyword evidence="1" id="KW-1185">Reference proteome</keyword>
<reference evidence="1" key="1">
    <citation type="submission" date="2012-09" db="EMBL/GenBank/DDBJ databases">
        <authorList>
            <person name="Martin A.A."/>
        </authorList>
    </citation>
    <scope>NUCLEOTIDE SEQUENCE</scope>
</reference>
<name>A0A0K0DHB4_ANGCA</name>
<protein>
    <submittedName>
        <fullName evidence="2">DUF1738 domain-containing protein</fullName>
    </submittedName>
</protein>
<dbReference type="WBParaSite" id="ACAC_0001056201-mRNA-1">
    <property type="protein sequence ID" value="ACAC_0001056201-mRNA-1"/>
    <property type="gene ID" value="ACAC_0001056201"/>
</dbReference>
<accession>A0A0K0DHB4</accession>